<dbReference type="GO" id="GO:0009331">
    <property type="term" value="C:glycerol-3-phosphate dehydrogenase (FAD) complex"/>
    <property type="evidence" value="ECO:0007669"/>
    <property type="project" value="InterPro"/>
</dbReference>
<keyword evidence="1" id="KW-0285">Flavoprotein</keyword>
<gene>
    <name evidence="5" type="ORF">DEACI_1302</name>
    <name evidence="6" type="ORF">DEACI_3914</name>
</gene>
<dbReference type="PIRSF" id="PIRSF000141">
    <property type="entry name" value="Anaerobic_G3P_dh"/>
    <property type="match status" value="1"/>
</dbReference>
<evidence type="ECO:0000313" key="7">
    <source>
        <dbReference type="Proteomes" id="UP001071230"/>
    </source>
</evidence>
<dbReference type="AlphaFoldDB" id="A0A8S0W7E1"/>
<proteinExistence type="predicted"/>
<keyword evidence="2" id="KW-0288">FMN</keyword>
<feature type="domain" description="FAD-dependent oxidoreductase 2 FAD-binding" evidence="4">
    <location>
        <begin position="3"/>
        <end position="383"/>
    </location>
</feature>
<evidence type="ECO:0000256" key="1">
    <source>
        <dbReference type="ARBA" id="ARBA00022630"/>
    </source>
</evidence>
<dbReference type="SUPFAM" id="SSF51905">
    <property type="entry name" value="FAD/NAD(P)-binding domain"/>
    <property type="match status" value="1"/>
</dbReference>
<evidence type="ECO:0000256" key="3">
    <source>
        <dbReference type="ARBA" id="ARBA00023002"/>
    </source>
</evidence>
<dbReference type="Proteomes" id="UP000836597">
    <property type="component" value="Chromosome"/>
</dbReference>
<dbReference type="EMBL" id="CDGJ01000132">
    <property type="protein sequence ID" value="CEJ09430.1"/>
    <property type="molecule type" value="Genomic_DNA"/>
</dbReference>
<protein>
    <submittedName>
        <fullName evidence="5 6">Glycerol-3-phosphate dehydrogenase</fullName>
        <ecNumber evidence="5 6">1.1.5.3</ecNumber>
    </submittedName>
</protein>
<dbReference type="InterPro" id="IPR036188">
    <property type="entry name" value="FAD/NAD-bd_sf"/>
</dbReference>
<keyword evidence="7" id="KW-1185">Reference proteome</keyword>
<dbReference type="KEGG" id="aacx:DEACI_1302"/>
<dbReference type="Gene3D" id="3.50.50.60">
    <property type="entry name" value="FAD/NAD(P)-binding domain"/>
    <property type="match status" value="1"/>
</dbReference>
<sequence length="395" mass="42309">MWDGLVIGGGLAGLIAGIRALERGKKILIVSEGVGSLAFAGGVLDFGRVRELRRLEKHPYAYVGEMAERAFSYFLQLNPAYTGTWGRRGSVLTPLGTLRETELLPRRLDASPLFKANKIVVAVPGGLKDFFPEIVKANLQKEFPSGNVRLKKLSVEEFADWRAAGKSIPGTVYAEFWGTERGNTALKRHICEIAGEADSEAIVFPGLPAIGCPEVDEVLAGISLPVVGMTSFPPSAIGLALYESLTRRVKALGGELLIGVGVERVEVESARARRAIVRSKGKETALTAETFVLATGGFLGRGLVATPDDVRETVFGLPLHVPPLRGGKDFLGEQPYARAGIEVDRHLRPCDPATGEVLLENVFAAGRILAHWDPWLEHCGGGVSLSSGLLAGELL</sequence>
<evidence type="ECO:0000313" key="6">
    <source>
        <dbReference type="EMBL" id="CEJ09430.1"/>
    </source>
</evidence>
<reference evidence="5" key="2">
    <citation type="submission" date="2020-01" db="EMBL/GenBank/DDBJ databases">
        <authorList>
            <person name="Hornung B."/>
        </authorList>
    </citation>
    <scope>NUCLEOTIDE SEQUENCE</scope>
    <source>
        <strain evidence="5">PacBioINE</strain>
    </source>
</reference>
<dbReference type="RefSeq" id="WP_240984294.1">
    <property type="nucleotide sequence ID" value="NZ_CDGJ01000132.1"/>
</dbReference>
<organism evidence="5">
    <name type="scientific">Acididesulfobacillus acetoxydans</name>
    <dbReference type="NCBI Taxonomy" id="1561005"/>
    <lineage>
        <taxon>Bacteria</taxon>
        <taxon>Bacillati</taxon>
        <taxon>Bacillota</taxon>
        <taxon>Clostridia</taxon>
        <taxon>Eubacteriales</taxon>
        <taxon>Peptococcaceae</taxon>
        <taxon>Acididesulfobacillus</taxon>
    </lineage>
</organism>
<reference evidence="6" key="1">
    <citation type="submission" date="2014-11" db="EMBL/GenBank/DDBJ databases">
        <authorList>
            <person name="Hornung B.V."/>
        </authorList>
    </citation>
    <scope>NUCLEOTIDE SEQUENCE</scope>
    <source>
        <strain evidence="6">INE</strain>
    </source>
</reference>
<dbReference type="EMBL" id="LR746496">
    <property type="protein sequence ID" value="CAA7600649.1"/>
    <property type="molecule type" value="Genomic_DNA"/>
</dbReference>
<keyword evidence="3 5" id="KW-0560">Oxidoreductase</keyword>
<evidence type="ECO:0000259" key="4">
    <source>
        <dbReference type="Pfam" id="PF00890"/>
    </source>
</evidence>
<dbReference type="GO" id="GO:0004368">
    <property type="term" value="F:glycerol-3-phosphate dehydrogenase (quinone) activity"/>
    <property type="evidence" value="ECO:0007669"/>
    <property type="project" value="UniProtKB-EC"/>
</dbReference>
<dbReference type="Proteomes" id="UP001071230">
    <property type="component" value="Unassembled WGS sequence"/>
</dbReference>
<accession>A0A8S0W7E1</accession>
<dbReference type="InterPro" id="IPR003953">
    <property type="entry name" value="FAD-dep_OxRdtase_2_FAD-bd"/>
</dbReference>
<dbReference type="EC" id="1.1.5.3" evidence="5 6"/>
<dbReference type="InterPro" id="IPR009158">
    <property type="entry name" value="G3P_DH_GlpB_su"/>
</dbReference>
<dbReference type="Pfam" id="PF00890">
    <property type="entry name" value="FAD_binding_2"/>
    <property type="match status" value="1"/>
</dbReference>
<dbReference type="NCBIfam" id="TIGR03378">
    <property type="entry name" value="glycerol3P_GlpB"/>
    <property type="match status" value="1"/>
</dbReference>
<evidence type="ECO:0000313" key="5">
    <source>
        <dbReference type="EMBL" id="CAA7600649.1"/>
    </source>
</evidence>
<name>A0A8S0W7E1_9FIRM</name>
<evidence type="ECO:0000256" key="2">
    <source>
        <dbReference type="ARBA" id="ARBA00022643"/>
    </source>
</evidence>